<evidence type="ECO:0000313" key="3">
    <source>
        <dbReference type="Proteomes" id="UP001443914"/>
    </source>
</evidence>
<dbReference type="EMBL" id="JBDFQZ010000006">
    <property type="protein sequence ID" value="KAK9713676.1"/>
    <property type="molecule type" value="Genomic_DNA"/>
</dbReference>
<dbReference type="PROSITE" id="PS50006">
    <property type="entry name" value="FHA_DOMAIN"/>
    <property type="match status" value="1"/>
</dbReference>
<organism evidence="2 3">
    <name type="scientific">Saponaria officinalis</name>
    <name type="common">Common soapwort</name>
    <name type="synonym">Lychnis saponaria</name>
    <dbReference type="NCBI Taxonomy" id="3572"/>
    <lineage>
        <taxon>Eukaryota</taxon>
        <taxon>Viridiplantae</taxon>
        <taxon>Streptophyta</taxon>
        <taxon>Embryophyta</taxon>
        <taxon>Tracheophyta</taxon>
        <taxon>Spermatophyta</taxon>
        <taxon>Magnoliopsida</taxon>
        <taxon>eudicotyledons</taxon>
        <taxon>Gunneridae</taxon>
        <taxon>Pentapetalae</taxon>
        <taxon>Caryophyllales</taxon>
        <taxon>Caryophyllaceae</taxon>
        <taxon>Caryophylleae</taxon>
        <taxon>Saponaria</taxon>
    </lineage>
</organism>
<dbReference type="SUPFAM" id="SSF49879">
    <property type="entry name" value="SMAD/FHA domain"/>
    <property type="match status" value="1"/>
</dbReference>
<dbReference type="AlphaFoldDB" id="A0AAW1K5R9"/>
<accession>A0AAW1K5R9</accession>
<sequence length="361" mass="40186">MATLKLIIEKGPRSGETQEFNSRSTIRLARVVHGNNLTVKDPGISSKQLSIEFDSNLRKWVITDLDSSNGTILNSSQLKPLSPFVIHDGDECGGCEGGGGAWDEKRRTRSSRKEVEEFVSLEMPVRRTRSAKIMEDVTVREVEEGSKIDEEAGNVGVVENEMCGDFSKRVEGSLFAREQPCAKSIYDTVQCDVLGDATNGSMLVEVEAEAGAVLSLNPQPISEPSNEIDEKSELKDEANIHRLEVEAPKNVDDRASQDEITVGVEKQTPDKVENDLASEDQVMEELASGEIPEETGISYRGGMTDHEPVPTPDLEKMTLGEWFDYLEAYLPKQIYDVTDEIVDHMRKRAKQFDAFMLEQQQ</sequence>
<feature type="domain" description="FHA" evidence="1">
    <location>
        <begin position="26"/>
        <end position="78"/>
    </location>
</feature>
<dbReference type="Pfam" id="PF00498">
    <property type="entry name" value="FHA"/>
    <property type="match status" value="1"/>
</dbReference>
<evidence type="ECO:0000313" key="2">
    <source>
        <dbReference type="EMBL" id="KAK9713676.1"/>
    </source>
</evidence>
<proteinExistence type="predicted"/>
<dbReference type="PANTHER" id="PTHR23308">
    <property type="entry name" value="NUCLEAR INHIBITOR OF PROTEIN PHOSPHATASE-1"/>
    <property type="match status" value="1"/>
</dbReference>
<protein>
    <recommendedName>
        <fullName evidence="1">FHA domain-containing protein</fullName>
    </recommendedName>
</protein>
<dbReference type="SMART" id="SM00240">
    <property type="entry name" value="FHA"/>
    <property type="match status" value="1"/>
</dbReference>
<gene>
    <name evidence="2" type="ORF">RND81_06G043500</name>
</gene>
<name>A0AAW1K5R9_SAPOF</name>
<comment type="caution">
    <text evidence="2">The sequence shown here is derived from an EMBL/GenBank/DDBJ whole genome shotgun (WGS) entry which is preliminary data.</text>
</comment>
<dbReference type="InterPro" id="IPR008984">
    <property type="entry name" value="SMAD_FHA_dom_sf"/>
</dbReference>
<dbReference type="InterPro" id="IPR050923">
    <property type="entry name" value="Cell_Proc_Reg/RNA_Proc"/>
</dbReference>
<keyword evidence="3" id="KW-1185">Reference proteome</keyword>
<evidence type="ECO:0000259" key="1">
    <source>
        <dbReference type="PROSITE" id="PS50006"/>
    </source>
</evidence>
<reference evidence="2" key="1">
    <citation type="submission" date="2024-03" db="EMBL/GenBank/DDBJ databases">
        <title>WGS assembly of Saponaria officinalis var. Norfolk2.</title>
        <authorList>
            <person name="Jenkins J."/>
            <person name="Shu S."/>
            <person name="Grimwood J."/>
            <person name="Barry K."/>
            <person name="Goodstein D."/>
            <person name="Schmutz J."/>
            <person name="Leebens-Mack J."/>
            <person name="Osbourn A."/>
        </authorList>
    </citation>
    <scope>NUCLEOTIDE SEQUENCE [LARGE SCALE GENOMIC DNA]</scope>
    <source>
        <strain evidence="2">JIC</strain>
    </source>
</reference>
<dbReference type="Proteomes" id="UP001443914">
    <property type="component" value="Unassembled WGS sequence"/>
</dbReference>
<dbReference type="Gene3D" id="2.60.200.20">
    <property type="match status" value="1"/>
</dbReference>
<dbReference type="InterPro" id="IPR000253">
    <property type="entry name" value="FHA_dom"/>
</dbReference>